<name>A0AA36GTK3_CYLNA</name>
<feature type="compositionally biased region" description="Low complexity" evidence="1">
    <location>
        <begin position="95"/>
        <end position="108"/>
    </location>
</feature>
<protein>
    <submittedName>
        <fullName evidence="2">Uncharacterized protein</fullName>
    </submittedName>
</protein>
<feature type="region of interest" description="Disordered" evidence="1">
    <location>
        <begin position="59"/>
        <end position="167"/>
    </location>
</feature>
<accession>A0AA36GTK3</accession>
<feature type="compositionally biased region" description="Low complexity" evidence="1">
    <location>
        <begin position="142"/>
        <end position="153"/>
    </location>
</feature>
<reference evidence="2" key="1">
    <citation type="submission" date="2023-07" db="EMBL/GenBank/DDBJ databases">
        <authorList>
            <consortium name="CYATHOMIX"/>
        </authorList>
    </citation>
    <scope>NUCLEOTIDE SEQUENCE</scope>
    <source>
        <strain evidence="2">N/A</strain>
    </source>
</reference>
<proteinExistence type="predicted"/>
<gene>
    <name evidence="2" type="ORF">CYNAS_LOCUS10050</name>
</gene>
<dbReference type="EMBL" id="CATQJL010000223">
    <property type="protein sequence ID" value="CAJ0598067.1"/>
    <property type="molecule type" value="Genomic_DNA"/>
</dbReference>
<dbReference type="Proteomes" id="UP001176961">
    <property type="component" value="Unassembled WGS sequence"/>
</dbReference>
<evidence type="ECO:0000313" key="3">
    <source>
        <dbReference type="Proteomes" id="UP001176961"/>
    </source>
</evidence>
<keyword evidence="3" id="KW-1185">Reference proteome</keyword>
<dbReference type="AlphaFoldDB" id="A0AA36GTK3"/>
<sequence>MANEMYSSGRHVIIDRARIKELLKEAVPMASAIKNPQIRADFQQIREELETMRSQLQATTMARNEPAASISPKLQAPAIPKSQRQDTMVKQEVVTPALTPSPLAAATAKRPIVISSSSSSTSSDDEAAKPGPSQAGSSTVVKPPAIKTPTPKAKPGEVKKRKRGTEG</sequence>
<evidence type="ECO:0000256" key="1">
    <source>
        <dbReference type="SAM" id="MobiDB-lite"/>
    </source>
</evidence>
<comment type="caution">
    <text evidence="2">The sequence shown here is derived from an EMBL/GenBank/DDBJ whole genome shotgun (WGS) entry which is preliminary data.</text>
</comment>
<evidence type="ECO:0000313" key="2">
    <source>
        <dbReference type="EMBL" id="CAJ0598067.1"/>
    </source>
</evidence>
<organism evidence="2 3">
    <name type="scientific">Cylicocyclus nassatus</name>
    <name type="common">Nematode worm</name>
    <dbReference type="NCBI Taxonomy" id="53992"/>
    <lineage>
        <taxon>Eukaryota</taxon>
        <taxon>Metazoa</taxon>
        <taxon>Ecdysozoa</taxon>
        <taxon>Nematoda</taxon>
        <taxon>Chromadorea</taxon>
        <taxon>Rhabditida</taxon>
        <taxon>Rhabditina</taxon>
        <taxon>Rhabditomorpha</taxon>
        <taxon>Strongyloidea</taxon>
        <taxon>Strongylidae</taxon>
        <taxon>Cylicocyclus</taxon>
    </lineage>
</organism>
<feature type="compositionally biased region" description="Basic and acidic residues" evidence="1">
    <location>
        <begin position="154"/>
        <end position="167"/>
    </location>
</feature>